<dbReference type="SUPFAM" id="SSF53474">
    <property type="entry name" value="alpha/beta-Hydrolases"/>
    <property type="match status" value="1"/>
</dbReference>
<evidence type="ECO:0000256" key="2">
    <source>
        <dbReference type="ARBA" id="ARBA00022801"/>
    </source>
</evidence>
<feature type="chain" id="PRO_5012751755" evidence="3">
    <location>
        <begin position="28"/>
        <end position="361"/>
    </location>
</feature>
<dbReference type="InterPro" id="IPR029058">
    <property type="entry name" value="AB_hydrolase_fold"/>
</dbReference>
<dbReference type="EMBL" id="FUKM01000057">
    <property type="protein sequence ID" value="SJN14411.1"/>
    <property type="molecule type" value="Genomic_DNA"/>
</dbReference>
<protein>
    <submittedName>
        <fullName evidence="4">Poly (3-hydroxybutyrate) depolymerase</fullName>
    </submittedName>
</protein>
<feature type="signal peptide" evidence="3">
    <location>
        <begin position="1"/>
        <end position="27"/>
    </location>
</feature>
<keyword evidence="1 3" id="KW-0732">Signal</keyword>
<dbReference type="PANTHER" id="PTHR43037">
    <property type="entry name" value="UNNAMED PRODUCT-RELATED"/>
    <property type="match status" value="1"/>
</dbReference>
<dbReference type="OrthoDB" id="505233at2"/>
<dbReference type="Gene3D" id="3.40.50.1820">
    <property type="entry name" value="alpha/beta hydrolase"/>
    <property type="match status" value="2"/>
</dbReference>
<evidence type="ECO:0000256" key="1">
    <source>
        <dbReference type="ARBA" id="ARBA00022729"/>
    </source>
</evidence>
<evidence type="ECO:0000313" key="4">
    <source>
        <dbReference type="EMBL" id="SJN14411.1"/>
    </source>
</evidence>
<gene>
    <name evidence="4" type="ORF">CZ787_15010</name>
</gene>
<dbReference type="AlphaFoldDB" id="A0A1R4I3F5"/>
<comment type="caution">
    <text evidence="4">The sequence shown here is derived from an EMBL/GenBank/DDBJ whole genome shotgun (WGS) entry which is preliminary data.</text>
</comment>
<sequence>MPMALRVAHTLSALLLLSGPLAASAMAETPERLPALNAISEQASVVGVSSGGYMATQLAVAWPERFSGVGVLAAGPWGCSQGSLNLALNQCMQTRAGQPDLDELEARWAGYGRRDRVGHHEDLAQLRAFIWYGDADDVVQPELAELLVKQWLGWLTSPEQLQLVRNQAAGHGWPVQLREEEAVGPQELGNCRQGGGSHVLACDEDVAQEMLAWLYPERDATVSAATSTTTSATGELVAFDQSEFAVKGLADTGYVFIPAACEEGACPVTIALHGCQMSTNAIGDTFVSHSGLNHWAASHQQIVLYPQVDSSLSNPQGCWDWWGYAESLWQKNPLHDTREGVQASALMSMLDRLEAAPVMSD</sequence>
<reference evidence="4 5" key="1">
    <citation type="submission" date="2017-02" db="EMBL/GenBank/DDBJ databases">
        <authorList>
            <person name="Dridi B."/>
        </authorList>
    </citation>
    <scope>NUCLEOTIDE SEQUENCE [LARGE SCALE GENOMIC DNA]</scope>
    <source>
        <strain evidence="4 5">JB380</strain>
    </source>
</reference>
<proteinExistence type="predicted"/>
<keyword evidence="2" id="KW-0378">Hydrolase</keyword>
<evidence type="ECO:0000256" key="3">
    <source>
        <dbReference type="SAM" id="SignalP"/>
    </source>
</evidence>
<evidence type="ECO:0000313" key="5">
    <source>
        <dbReference type="Proteomes" id="UP000196331"/>
    </source>
</evidence>
<dbReference type="GO" id="GO:0016787">
    <property type="term" value="F:hydrolase activity"/>
    <property type="evidence" value="ECO:0007669"/>
    <property type="project" value="UniProtKB-KW"/>
</dbReference>
<dbReference type="PANTHER" id="PTHR43037:SF5">
    <property type="entry name" value="FERULOYL ESTERASE"/>
    <property type="match status" value="1"/>
</dbReference>
<dbReference type="InterPro" id="IPR050955">
    <property type="entry name" value="Plant_Biomass_Hydrol_Est"/>
</dbReference>
<name>A0A1R4I3F5_9GAMM</name>
<accession>A0A1R4I3F5</accession>
<organism evidence="4 5">
    <name type="scientific">Halomonas citrativorans</name>
    <dbReference type="NCBI Taxonomy" id="2742612"/>
    <lineage>
        <taxon>Bacteria</taxon>
        <taxon>Pseudomonadati</taxon>
        <taxon>Pseudomonadota</taxon>
        <taxon>Gammaproteobacteria</taxon>
        <taxon>Oceanospirillales</taxon>
        <taxon>Halomonadaceae</taxon>
        <taxon>Halomonas</taxon>
    </lineage>
</organism>
<dbReference type="Proteomes" id="UP000196331">
    <property type="component" value="Unassembled WGS sequence"/>
</dbReference>
<dbReference type="RefSeq" id="WP_087110496.1">
    <property type="nucleotide sequence ID" value="NZ_FUKM01000057.1"/>
</dbReference>